<keyword evidence="1" id="KW-0732">Signal</keyword>
<proteinExistence type="predicted"/>
<evidence type="ECO:0000313" key="2">
    <source>
        <dbReference type="EMBL" id="VEB43618.1"/>
    </source>
</evidence>
<evidence type="ECO:0000256" key="1">
    <source>
        <dbReference type="SAM" id="SignalP"/>
    </source>
</evidence>
<name>A0A3S4HNJ3_CHRVL</name>
<dbReference type="Proteomes" id="UP000275777">
    <property type="component" value="Chromosome"/>
</dbReference>
<dbReference type="EMBL" id="LR134182">
    <property type="protein sequence ID" value="VEB43618.1"/>
    <property type="molecule type" value="Genomic_DNA"/>
</dbReference>
<feature type="signal peptide" evidence="1">
    <location>
        <begin position="1"/>
        <end position="17"/>
    </location>
</feature>
<gene>
    <name evidence="2" type="ORF">NCTC9695_04077</name>
</gene>
<sequence>MIRFLLLFCVFCAAVLAASWHELESEPAPPRPCVVCVENAAARAAPLSRATAWSGWRRPRS</sequence>
<organism evidence="2 3">
    <name type="scientific">Chromobacterium violaceum</name>
    <dbReference type="NCBI Taxonomy" id="536"/>
    <lineage>
        <taxon>Bacteria</taxon>
        <taxon>Pseudomonadati</taxon>
        <taxon>Pseudomonadota</taxon>
        <taxon>Betaproteobacteria</taxon>
        <taxon>Neisseriales</taxon>
        <taxon>Chromobacteriaceae</taxon>
        <taxon>Chromobacterium</taxon>
    </lineage>
</organism>
<evidence type="ECO:0000313" key="3">
    <source>
        <dbReference type="Proteomes" id="UP000275777"/>
    </source>
</evidence>
<dbReference type="AlphaFoldDB" id="A0A3S4HNJ3"/>
<reference evidence="2 3" key="1">
    <citation type="submission" date="2018-12" db="EMBL/GenBank/DDBJ databases">
        <authorList>
            <consortium name="Pathogen Informatics"/>
        </authorList>
    </citation>
    <scope>NUCLEOTIDE SEQUENCE [LARGE SCALE GENOMIC DNA]</scope>
    <source>
        <strain evidence="2 3">NCTC9695</strain>
    </source>
</reference>
<protein>
    <submittedName>
        <fullName evidence="2">Uncharacterized protein</fullName>
    </submittedName>
</protein>
<feature type="chain" id="PRO_5018530919" evidence="1">
    <location>
        <begin position="18"/>
        <end position="61"/>
    </location>
</feature>
<accession>A0A3S4HNJ3</accession>